<keyword evidence="2" id="KW-1185">Reference proteome</keyword>
<sequence>MKTERKQATIGSGLVELDNPALVSWNLRQAKCNMNECPNSGGSIHAVPHRITTRLAGLSGYLSGVSQKQTRLCLVLISATFKQLGCDLGASQPGDVL</sequence>
<dbReference type="GeneID" id="92092464"/>
<gene>
    <name evidence="1" type="ORF">PG994_007992</name>
</gene>
<dbReference type="Proteomes" id="UP001480595">
    <property type="component" value="Unassembled WGS sequence"/>
</dbReference>
<proteinExistence type="predicted"/>
<evidence type="ECO:0000313" key="1">
    <source>
        <dbReference type="EMBL" id="KAK8061626.1"/>
    </source>
</evidence>
<evidence type="ECO:0000313" key="2">
    <source>
        <dbReference type="Proteomes" id="UP001480595"/>
    </source>
</evidence>
<dbReference type="RefSeq" id="XP_066714888.1">
    <property type="nucleotide sequence ID" value="XM_066859401.1"/>
</dbReference>
<organism evidence="1 2">
    <name type="scientific">Apiospora phragmitis</name>
    <dbReference type="NCBI Taxonomy" id="2905665"/>
    <lineage>
        <taxon>Eukaryota</taxon>
        <taxon>Fungi</taxon>
        <taxon>Dikarya</taxon>
        <taxon>Ascomycota</taxon>
        <taxon>Pezizomycotina</taxon>
        <taxon>Sordariomycetes</taxon>
        <taxon>Xylariomycetidae</taxon>
        <taxon>Amphisphaeriales</taxon>
        <taxon>Apiosporaceae</taxon>
        <taxon>Apiospora</taxon>
    </lineage>
</organism>
<protein>
    <submittedName>
        <fullName evidence="1">Polyketide synthase</fullName>
    </submittedName>
</protein>
<name>A0ABR1UU73_9PEZI</name>
<accession>A0ABR1UU73</accession>
<dbReference type="EMBL" id="JAQQWL010000008">
    <property type="protein sequence ID" value="KAK8061626.1"/>
    <property type="molecule type" value="Genomic_DNA"/>
</dbReference>
<reference evidence="1 2" key="1">
    <citation type="submission" date="2023-01" db="EMBL/GenBank/DDBJ databases">
        <title>Analysis of 21 Apiospora genomes using comparative genomics revels a genus with tremendous synthesis potential of carbohydrate active enzymes and secondary metabolites.</title>
        <authorList>
            <person name="Sorensen T."/>
        </authorList>
    </citation>
    <scope>NUCLEOTIDE SEQUENCE [LARGE SCALE GENOMIC DNA]</scope>
    <source>
        <strain evidence="1 2">CBS 135458</strain>
    </source>
</reference>
<comment type="caution">
    <text evidence="1">The sequence shown here is derived from an EMBL/GenBank/DDBJ whole genome shotgun (WGS) entry which is preliminary data.</text>
</comment>